<sequence length="105" mass="12276">MLRVGQHLRQSRTCRDRRFVDVEIVCDHQKDYAHSTLACVHSSFIHETMNNTSPPFRIIMNGYRARSLFHIVDWMYYGEVSTTVISRAYERTGPSNLGKVFSMFT</sequence>
<gene>
    <name evidence="2" type="ORF">TCNE_LOCUS4977</name>
</gene>
<dbReference type="AlphaFoldDB" id="A0A3P7HGL6"/>
<organism evidence="2">
    <name type="scientific">Toxocara canis</name>
    <name type="common">Canine roundworm</name>
    <dbReference type="NCBI Taxonomy" id="6265"/>
    <lineage>
        <taxon>Eukaryota</taxon>
        <taxon>Metazoa</taxon>
        <taxon>Ecdysozoa</taxon>
        <taxon>Nematoda</taxon>
        <taxon>Chromadorea</taxon>
        <taxon>Rhabditida</taxon>
        <taxon>Spirurina</taxon>
        <taxon>Ascaridomorpha</taxon>
        <taxon>Ascaridoidea</taxon>
        <taxon>Toxocaridae</taxon>
        <taxon>Toxocara</taxon>
    </lineage>
</organism>
<dbReference type="Pfam" id="PF00651">
    <property type="entry name" value="BTB"/>
    <property type="match status" value="1"/>
</dbReference>
<evidence type="ECO:0000313" key="2">
    <source>
        <dbReference type="EMBL" id="VDM33445.1"/>
    </source>
</evidence>
<dbReference type="PROSITE" id="PS50097">
    <property type="entry name" value="BTB"/>
    <property type="match status" value="1"/>
</dbReference>
<feature type="domain" description="BTB" evidence="1">
    <location>
        <begin position="20"/>
        <end position="84"/>
    </location>
</feature>
<dbReference type="EMBL" id="UYWY01010142">
    <property type="protein sequence ID" value="VDM33445.1"/>
    <property type="molecule type" value="Genomic_DNA"/>
</dbReference>
<dbReference type="InterPro" id="IPR011333">
    <property type="entry name" value="SKP1/BTB/POZ_sf"/>
</dbReference>
<dbReference type="Gene3D" id="3.30.710.10">
    <property type="entry name" value="Potassium Channel Kv1.1, Chain A"/>
    <property type="match status" value="1"/>
</dbReference>
<dbReference type="InterPro" id="IPR000210">
    <property type="entry name" value="BTB/POZ_dom"/>
</dbReference>
<proteinExistence type="predicted"/>
<reference evidence="2" key="1">
    <citation type="submission" date="2018-11" db="EMBL/GenBank/DDBJ databases">
        <authorList>
            <consortium name="Pathogen Informatics"/>
        </authorList>
    </citation>
    <scope>NUCLEOTIDE SEQUENCE [LARGE SCALE GENOMIC DNA]</scope>
</reference>
<name>A0A3P7HGL6_TOXCA</name>
<dbReference type="SUPFAM" id="SSF54695">
    <property type="entry name" value="POZ domain"/>
    <property type="match status" value="1"/>
</dbReference>
<accession>A0A3P7HGL6</accession>
<protein>
    <recommendedName>
        <fullName evidence="1">BTB domain-containing protein</fullName>
    </recommendedName>
</protein>
<evidence type="ECO:0000259" key="1">
    <source>
        <dbReference type="PROSITE" id="PS50097"/>
    </source>
</evidence>